<dbReference type="SFLD" id="SFLDS00029">
    <property type="entry name" value="Radical_SAM"/>
    <property type="match status" value="1"/>
</dbReference>
<dbReference type="SFLD" id="SFLDG01067">
    <property type="entry name" value="SPASM/twitch_domain_containing"/>
    <property type="match status" value="1"/>
</dbReference>
<evidence type="ECO:0000256" key="2">
    <source>
        <dbReference type="ARBA" id="ARBA00022723"/>
    </source>
</evidence>
<dbReference type="InterPro" id="IPR013785">
    <property type="entry name" value="Aldolase_TIM"/>
</dbReference>
<dbReference type="PROSITE" id="PS51918">
    <property type="entry name" value="RADICAL_SAM"/>
    <property type="match status" value="1"/>
</dbReference>
<protein>
    <recommendedName>
        <fullName evidence="5">Radical SAM core domain-containing protein</fullName>
    </recommendedName>
</protein>
<dbReference type="CDD" id="cd21109">
    <property type="entry name" value="SPASM"/>
    <property type="match status" value="1"/>
</dbReference>
<keyword evidence="1" id="KW-0949">S-adenosyl-L-methionine</keyword>
<accession>A0A0F9LNW7</accession>
<evidence type="ECO:0000256" key="1">
    <source>
        <dbReference type="ARBA" id="ARBA00022691"/>
    </source>
</evidence>
<dbReference type="Pfam" id="PF04055">
    <property type="entry name" value="Radical_SAM"/>
    <property type="match status" value="1"/>
</dbReference>
<gene>
    <name evidence="6" type="ORF">LCGC14_1192080</name>
</gene>
<proteinExistence type="predicted"/>
<sequence length="308" mass="35240">MLKNICLSLSTLCQANCVYCPQNRGANLKVKNMPIKLVKKICDEAAHLNIKWMQLSENGDALMNPNFIKILRLLKEKLPGAKKMLYTNFSLLHKNKAEIILREELIDAISCSIDSVDKDTFNKINDLNFENVMKNLKDFISSRDELHSPVGVLVRALTLYSYVHSIKDGLGFYPSNTPQAIPLHDEDVDIKVEMEKFLDLNKDGITNSFIFGWNERWRFANLKGYTTLVICPMLARNETDAFIAPDGSWYSCCLDHKCEIVFGNVNKESLHSIFNSRKRLDFLDKLRNQKYFEIGGACKTVICCLNVR</sequence>
<dbReference type="CDD" id="cd01335">
    <property type="entry name" value="Radical_SAM"/>
    <property type="match status" value="1"/>
</dbReference>
<dbReference type="PANTHER" id="PTHR11228">
    <property type="entry name" value="RADICAL SAM DOMAIN PROTEIN"/>
    <property type="match status" value="1"/>
</dbReference>
<dbReference type="GO" id="GO:0051536">
    <property type="term" value="F:iron-sulfur cluster binding"/>
    <property type="evidence" value="ECO:0007669"/>
    <property type="project" value="UniProtKB-KW"/>
</dbReference>
<evidence type="ECO:0000313" key="6">
    <source>
        <dbReference type="EMBL" id="KKM95058.1"/>
    </source>
</evidence>
<keyword evidence="3" id="KW-0408">Iron</keyword>
<keyword evidence="2" id="KW-0479">Metal-binding</keyword>
<dbReference type="InterPro" id="IPR050377">
    <property type="entry name" value="Radical_SAM_PqqE_MftC-like"/>
</dbReference>
<dbReference type="InterPro" id="IPR007197">
    <property type="entry name" value="rSAM"/>
</dbReference>
<comment type="caution">
    <text evidence="6">The sequence shown here is derived from an EMBL/GenBank/DDBJ whole genome shotgun (WGS) entry which is preliminary data.</text>
</comment>
<evidence type="ECO:0000256" key="3">
    <source>
        <dbReference type="ARBA" id="ARBA00023004"/>
    </source>
</evidence>
<dbReference type="GO" id="GO:0003824">
    <property type="term" value="F:catalytic activity"/>
    <property type="evidence" value="ECO:0007669"/>
    <property type="project" value="InterPro"/>
</dbReference>
<dbReference type="Pfam" id="PF13186">
    <property type="entry name" value="SPASM"/>
    <property type="match status" value="1"/>
</dbReference>
<organism evidence="6">
    <name type="scientific">marine sediment metagenome</name>
    <dbReference type="NCBI Taxonomy" id="412755"/>
    <lineage>
        <taxon>unclassified sequences</taxon>
        <taxon>metagenomes</taxon>
        <taxon>ecological metagenomes</taxon>
    </lineage>
</organism>
<keyword evidence="4" id="KW-0411">Iron-sulfur</keyword>
<dbReference type="EMBL" id="LAZR01006058">
    <property type="protein sequence ID" value="KKM95058.1"/>
    <property type="molecule type" value="Genomic_DNA"/>
</dbReference>
<evidence type="ECO:0000256" key="4">
    <source>
        <dbReference type="ARBA" id="ARBA00023014"/>
    </source>
</evidence>
<dbReference type="PANTHER" id="PTHR11228:SF34">
    <property type="entry name" value="TUNGSTEN-CONTAINING ALDEHYDE FERREDOXIN OXIDOREDUCTASE COFACTOR MODIFYING PROTEIN"/>
    <property type="match status" value="1"/>
</dbReference>
<dbReference type="InterPro" id="IPR023885">
    <property type="entry name" value="4Fe4S-binding_SPASM_dom"/>
</dbReference>
<dbReference type="Gene3D" id="3.20.20.70">
    <property type="entry name" value="Aldolase class I"/>
    <property type="match status" value="1"/>
</dbReference>
<dbReference type="SUPFAM" id="SSF102114">
    <property type="entry name" value="Radical SAM enzymes"/>
    <property type="match status" value="1"/>
</dbReference>
<dbReference type="InterPro" id="IPR058240">
    <property type="entry name" value="rSAM_sf"/>
</dbReference>
<name>A0A0F9LNW7_9ZZZZ</name>
<dbReference type="GO" id="GO:0046872">
    <property type="term" value="F:metal ion binding"/>
    <property type="evidence" value="ECO:0007669"/>
    <property type="project" value="UniProtKB-KW"/>
</dbReference>
<feature type="domain" description="Radical SAM core" evidence="5">
    <location>
        <begin position="1"/>
        <end position="210"/>
    </location>
</feature>
<reference evidence="6" key="1">
    <citation type="journal article" date="2015" name="Nature">
        <title>Complex archaea that bridge the gap between prokaryotes and eukaryotes.</title>
        <authorList>
            <person name="Spang A."/>
            <person name="Saw J.H."/>
            <person name="Jorgensen S.L."/>
            <person name="Zaremba-Niedzwiedzka K."/>
            <person name="Martijn J."/>
            <person name="Lind A.E."/>
            <person name="van Eijk R."/>
            <person name="Schleper C."/>
            <person name="Guy L."/>
            <person name="Ettema T.J."/>
        </authorList>
    </citation>
    <scope>NUCLEOTIDE SEQUENCE</scope>
</reference>
<evidence type="ECO:0000259" key="5">
    <source>
        <dbReference type="PROSITE" id="PS51918"/>
    </source>
</evidence>
<dbReference type="AlphaFoldDB" id="A0A0F9LNW7"/>